<dbReference type="Pfam" id="PF00172">
    <property type="entry name" value="Zn_clus"/>
    <property type="match status" value="1"/>
</dbReference>
<dbReference type="SUPFAM" id="SSF57701">
    <property type="entry name" value="Zn2/Cys6 DNA-binding domain"/>
    <property type="match status" value="1"/>
</dbReference>
<feature type="compositionally biased region" description="Polar residues" evidence="7">
    <location>
        <begin position="1"/>
        <end position="10"/>
    </location>
</feature>
<evidence type="ECO:0000256" key="4">
    <source>
        <dbReference type="ARBA" id="ARBA00023125"/>
    </source>
</evidence>
<dbReference type="GO" id="GO:0003677">
    <property type="term" value="F:DNA binding"/>
    <property type="evidence" value="ECO:0007669"/>
    <property type="project" value="UniProtKB-KW"/>
</dbReference>
<dbReference type="GO" id="GO:0005634">
    <property type="term" value="C:nucleus"/>
    <property type="evidence" value="ECO:0007669"/>
    <property type="project" value="UniProtKB-SubCell"/>
</dbReference>
<dbReference type="GO" id="GO:0008270">
    <property type="term" value="F:zinc ion binding"/>
    <property type="evidence" value="ECO:0007669"/>
    <property type="project" value="InterPro"/>
</dbReference>
<dbReference type="HOGENOM" id="CLU_013260_0_0_1"/>
<evidence type="ECO:0000256" key="1">
    <source>
        <dbReference type="ARBA" id="ARBA00004123"/>
    </source>
</evidence>
<keyword evidence="10" id="KW-1185">Reference proteome</keyword>
<organism evidence="9 10">
    <name type="scientific">Exophiala spinifera</name>
    <dbReference type="NCBI Taxonomy" id="91928"/>
    <lineage>
        <taxon>Eukaryota</taxon>
        <taxon>Fungi</taxon>
        <taxon>Dikarya</taxon>
        <taxon>Ascomycota</taxon>
        <taxon>Pezizomycotina</taxon>
        <taxon>Eurotiomycetes</taxon>
        <taxon>Chaetothyriomycetidae</taxon>
        <taxon>Chaetothyriales</taxon>
        <taxon>Herpotrichiellaceae</taxon>
        <taxon>Exophiala</taxon>
    </lineage>
</organism>
<accession>A0A0D1Y862</accession>
<keyword evidence="6" id="KW-0539">Nucleus</keyword>
<dbReference type="InterPro" id="IPR001138">
    <property type="entry name" value="Zn2Cys6_DnaBD"/>
</dbReference>
<keyword evidence="4" id="KW-0238">DNA-binding</keyword>
<dbReference type="CDD" id="cd00067">
    <property type="entry name" value="GAL4"/>
    <property type="match status" value="1"/>
</dbReference>
<dbReference type="SMART" id="SM00066">
    <property type="entry name" value="GAL4"/>
    <property type="match status" value="1"/>
</dbReference>
<protein>
    <recommendedName>
        <fullName evidence="8">Zn(2)-C6 fungal-type domain-containing protein</fullName>
    </recommendedName>
</protein>
<dbReference type="VEuPathDB" id="FungiDB:PV08_10466"/>
<evidence type="ECO:0000313" key="9">
    <source>
        <dbReference type="EMBL" id="KIW11166.1"/>
    </source>
</evidence>
<evidence type="ECO:0000313" key="10">
    <source>
        <dbReference type="Proteomes" id="UP000053328"/>
    </source>
</evidence>
<dbReference type="GO" id="GO:0006351">
    <property type="term" value="P:DNA-templated transcription"/>
    <property type="evidence" value="ECO:0007669"/>
    <property type="project" value="InterPro"/>
</dbReference>
<evidence type="ECO:0000256" key="7">
    <source>
        <dbReference type="SAM" id="MobiDB-lite"/>
    </source>
</evidence>
<dbReference type="PROSITE" id="PS50048">
    <property type="entry name" value="ZN2_CY6_FUNGAL_2"/>
    <property type="match status" value="1"/>
</dbReference>
<dbReference type="InterPro" id="IPR036864">
    <property type="entry name" value="Zn2-C6_fun-type_DNA-bd_sf"/>
</dbReference>
<dbReference type="InterPro" id="IPR050613">
    <property type="entry name" value="Sec_Metabolite_Reg"/>
</dbReference>
<comment type="subcellular location">
    <subcellularLocation>
        <location evidence="1">Nucleus</location>
    </subcellularLocation>
</comment>
<feature type="region of interest" description="Disordered" evidence="7">
    <location>
        <begin position="85"/>
        <end position="112"/>
    </location>
</feature>
<gene>
    <name evidence="9" type="ORF">PV08_10466</name>
</gene>
<dbReference type="Proteomes" id="UP000053328">
    <property type="component" value="Unassembled WGS sequence"/>
</dbReference>
<dbReference type="Pfam" id="PF04082">
    <property type="entry name" value="Fungal_trans"/>
    <property type="match status" value="1"/>
</dbReference>
<dbReference type="AlphaFoldDB" id="A0A0D1Y862"/>
<keyword evidence="3" id="KW-0805">Transcription regulation</keyword>
<feature type="region of interest" description="Disordered" evidence="7">
    <location>
        <begin position="1"/>
        <end position="21"/>
    </location>
</feature>
<dbReference type="GeneID" id="27337549"/>
<evidence type="ECO:0000256" key="3">
    <source>
        <dbReference type="ARBA" id="ARBA00023015"/>
    </source>
</evidence>
<name>A0A0D1Y862_9EURO</name>
<proteinExistence type="predicted"/>
<feature type="domain" description="Zn(2)-C6 fungal-type" evidence="8">
    <location>
        <begin position="22"/>
        <end position="49"/>
    </location>
</feature>
<dbReference type="RefSeq" id="XP_016231382.1">
    <property type="nucleotide sequence ID" value="XM_016384780.1"/>
</dbReference>
<dbReference type="EMBL" id="KN847499">
    <property type="protein sequence ID" value="KIW11166.1"/>
    <property type="molecule type" value="Genomic_DNA"/>
</dbReference>
<dbReference type="InterPro" id="IPR007219">
    <property type="entry name" value="XnlR_reg_dom"/>
</dbReference>
<evidence type="ECO:0000256" key="2">
    <source>
        <dbReference type="ARBA" id="ARBA00022723"/>
    </source>
</evidence>
<keyword evidence="5" id="KW-0804">Transcription</keyword>
<reference evidence="9 10" key="1">
    <citation type="submission" date="2015-01" db="EMBL/GenBank/DDBJ databases">
        <title>The Genome Sequence of Exophiala spinifera CBS89968.</title>
        <authorList>
            <consortium name="The Broad Institute Genomics Platform"/>
            <person name="Cuomo C."/>
            <person name="de Hoog S."/>
            <person name="Gorbushina A."/>
            <person name="Stielow B."/>
            <person name="Teixiera M."/>
            <person name="Abouelleil A."/>
            <person name="Chapman S.B."/>
            <person name="Priest M."/>
            <person name="Young S.K."/>
            <person name="Wortman J."/>
            <person name="Nusbaum C."/>
            <person name="Birren B."/>
        </authorList>
    </citation>
    <scope>NUCLEOTIDE SEQUENCE [LARGE SCALE GENOMIC DNA]</scope>
    <source>
        <strain evidence="9 10">CBS 89968</strain>
    </source>
</reference>
<dbReference type="PANTHER" id="PTHR31001:SF90">
    <property type="entry name" value="CENTROMERE DNA-BINDING PROTEIN COMPLEX CBF3 SUBUNIT B"/>
    <property type="match status" value="1"/>
</dbReference>
<dbReference type="PANTHER" id="PTHR31001">
    <property type="entry name" value="UNCHARACTERIZED TRANSCRIPTIONAL REGULATORY PROTEIN"/>
    <property type="match status" value="1"/>
</dbReference>
<sequence>MPPEVSTPSANPLKRPRQDPVSCQFCRSKKLKCDRQQPCSNCTTRGLPCNGQAQPRRENGSPSAEIDNLSILARLKRLEDIVMGSPKQDPAIPTDPLSGLPSRPSSTFACLSPPSEYEEAVHNLEEAGTRETHWPTLGASDIEFQILGTKEMASTPGVTQGVTSKRPNYQMPVKCVMLPPKEEADMLLEYYVKHVDDLQHVVFVSHLRTLMEKFYANLHQRLSIAYGQLALLLTVFASSAAMFSHVSCNKVAQFPPSSAAHASLVWANSALQVMGCPRRTAAGGLEEVQAAILMAFLLYHVEGFSARSRRLLAGALSTARDMGLHKLDATSGPSSNSLRAADPVDLEIQRRVWWHVVSTDWLLGLCGGPQEGTYFIHPRQFRVNLPLNINDSDLVYGRPLVGRPSSEPTTMSYYIQRIKLADICRSVIDVMPLFSVSVTSIDYQQIIELDGKFEAFLNDLPTFFKVDEKSRRESEAITRKNSYIKVQRYSLGMVARTRRCKLHQPFLIRRSVESHYTYSREISLTSARCVIQLRRMAEEEFDSTALAHAKMTGVVYHVFMATIVLVMDLCFNRSEGDDDKRKAEVTEACTILEEAAGQSSLAREFLDSLMDILRKHKVHLHPIHPEAASKTKIKQTPSQNAPSFAVPQAEVLHNFFPAQDTGRNYMSDFDSIWEDYIQLGPNMDMPEWDNLFADLDSRFTDSETVRRAPDLSHNVPGNGF</sequence>
<dbReference type="STRING" id="91928.A0A0D1Y862"/>
<feature type="region of interest" description="Disordered" evidence="7">
    <location>
        <begin position="36"/>
        <end position="64"/>
    </location>
</feature>
<evidence type="ECO:0000256" key="5">
    <source>
        <dbReference type="ARBA" id="ARBA00023163"/>
    </source>
</evidence>
<dbReference type="Gene3D" id="4.10.240.10">
    <property type="entry name" value="Zn(2)-C6 fungal-type DNA-binding domain"/>
    <property type="match status" value="1"/>
</dbReference>
<dbReference type="GO" id="GO:0000981">
    <property type="term" value="F:DNA-binding transcription factor activity, RNA polymerase II-specific"/>
    <property type="evidence" value="ECO:0007669"/>
    <property type="project" value="InterPro"/>
</dbReference>
<dbReference type="OrthoDB" id="3014581at2759"/>
<evidence type="ECO:0000259" key="8">
    <source>
        <dbReference type="PROSITE" id="PS50048"/>
    </source>
</evidence>
<dbReference type="CDD" id="cd12148">
    <property type="entry name" value="fungal_TF_MHR"/>
    <property type="match status" value="1"/>
</dbReference>
<keyword evidence="2" id="KW-0479">Metal-binding</keyword>
<dbReference type="PROSITE" id="PS00463">
    <property type="entry name" value="ZN2_CY6_FUNGAL_1"/>
    <property type="match status" value="1"/>
</dbReference>
<evidence type="ECO:0000256" key="6">
    <source>
        <dbReference type="ARBA" id="ARBA00023242"/>
    </source>
</evidence>